<evidence type="ECO:0000313" key="3">
    <source>
        <dbReference type="Proteomes" id="UP001220324"/>
    </source>
</evidence>
<dbReference type="Gene3D" id="3.40.50.720">
    <property type="entry name" value="NAD(P)-binding Rossmann-like Domain"/>
    <property type="match status" value="1"/>
</dbReference>
<evidence type="ECO:0000259" key="1">
    <source>
        <dbReference type="SMART" id="SM00829"/>
    </source>
</evidence>
<dbReference type="Pfam" id="PF08240">
    <property type="entry name" value="ADH_N"/>
    <property type="match status" value="1"/>
</dbReference>
<name>A0AAD6CPZ5_9EURO</name>
<dbReference type="Pfam" id="PF00107">
    <property type="entry name" value="ADH_zinc_N"/>
    <property type="match status" value="1"/>
</dbReference>
<protein>
    <recommendedName>
        <fullName evidence="1">Enoyl reductase (ER) domain-containing protein</fullName>
    </recommendedName>
</protein>
<dbReference type="Gene3D" id="3.90.180.10">
    <property type="entry name" value="Medium-chain alcohol dehydrogenases, catalytic domain"/>
    <property type="match status" value="1"/>
</dbReference>
<dbReference type="PANTHER" id="PTHR43482:SF1">
    <property type="entry name" value="PROTEIN AST1-RELATED"/>
    <property type="match status" value="1"/>
</dbReference>
<dbReference type="SMART" id="SM00829">
    <property type="entry name" value="PKS_ER"/>
    <property type="match status" value="1"/>
</dbReference>
<dbReference type="Proteomes" id="UP001220324">
    <property type="component" value="Unassembled WGS sequence"/>
</dbReference>
<dbReference type="PANTHER" id="PTHR43482">
    <property type="entry name" value="PROTEIN AST1-RELATED"/>
    <property type="match status" value="1"/>
</dbReference>
<dbReference type="GO" id="GO:0016491">
    <property type="term" value="F:oxidoreductase activity"/>
    <property type="evidence" value="ECO:0007669"/>
    <property type="project" value="InterPro"/>
</dbReference>
<evidence type="ECO:0000313" key="2">
    <source>
        <dbReference type="EMBL" id="KAJ5532665.1"/>
    </source>
</evidence>
<accession>A0AAD6CPZ5</accession>
<reference evidence="2 3" key="1">
    <citation type="journal article" date="2023" name="IMA Fungus">
        <title>Comparative genomic study of the Penicillium genus elucidates a diverse pangenome and 15 lateral gene transfer events.</title>
        <authorList>
            <person name="Petersen C."/>
            <person name="Sorensen T."/>
            <person name="Nielsen M.R."/>
            <person name="Sondergaard T.E."/>
            <person name="Sorensen J.L."/>
            <person name="Fitzpatrick D.A."/>
            <person name="Frisvad J.C."/>
            <person name="Nielsen K.L."/>
        </authorList>
    </citation>
    <scope>NUCLEOTIDE SEQUENCE [LARGE SCALE GENOMIC DNA]</scope>
    <source>
        <strain evidence="2 3">IBT 35679</strain>
    </source>
</reference>
<dbReference type="InterPro" id="IPR013149">
    <property type="entry name" value="ADH-like_C"/>
</dbReference>
<dbReference type="SUPFAM" id="SSF51735">
    <property type="entry name" value="NAD(P)-binding Rossmann-fold domains"/>
    <property type="match status" value="1"/>
</dbReference>
<feature type="domain" description="Enoyl reductase (ER)" evidence="1">
    <location>
        <begin position="12"/>
        <end position="326"/>
    </location>
</feature>
<dbReference type="SUPFAM" id="SSF50129">
    <property type="entry name" value="GroES-like"/>
    <property type="match status" value="1"/>
</dbReference>
<gene>
    <name evidence="2" type="ORF">N7494_009217</name>
</gene>
<dbReference type="AlphaFoldDB" id="A0AAD6CPZ5"/>
<dbReference type="InterPro" id="IPR020843">
    <property type="entry name" value="ER"/>
</dbReference>
<organism evidence="2 3">
    <name type="scientific">Penicillium frequentans</name>
    <dbReference type="NCBI Taxonomy" id="3151616"/>
    <lineage>
        <taxon>Eukaryota</taxon>
        <taxon>Fungi</taxon>
        <taxon>Dikarya</taxon>
        <taxon>Ascomycota</taxon>
        <taxon>Pezizomycotina</taxon>
        <taxon>Eurotiomycetes</taxon>
        <taxon>Eurotiomycetidae</taxon>
        <taxon>Eurotiales</taxon>
        <taxon>Aspergillaceae</taxon>
        <taxon>Penicillium</taxon>
    </lineage>
</organism>
<sequence>MKALQLIRVTSSVPPTFAKANLPIPRPQPGYALVQIHYASVQPSDRMNAQGGFPYTTFPRVPGRDYSGVVVDVADDTNDAKTWIGKSVYGTSGSTLGFGVDGTHAQYCLIPQAALVEKPEPLSHIQAATVGVPFTTALMCLRRAQVTANDIVLVLGSKGAVGSAAVQMAKALGAKQVLTAARGDDSKPDVLLATQDLAALLKDRISALTNGHGVDVVIDTVGDPALMSATMEQLASNGRFAWIAAPRGNVDKSISLDIFQAYRKGLSLLGCNSASPTVEELAEQLRFMSDWIDRGLLKAQDEKDFDVVILDDAIEKGYGKTGKVIIDMS</sequence>
<dbReference type="InterPro" id="IPR011032">
    <property type="entry name" value="GroES-like_sf"/>
</dbReference>
<dbReference type="InterPro" id="IPR013154">
    <property type="entry name" value="ADH-like_N"/>
</dbReference>
<comment type="caution">
    <text evidence="2">The sequence shown here is derived from an EMBL/GenBank/DDBJ whole genome shotgun (WGS) entry which is preliminary data.</text>
</comment>
<proteinExistence type="predicted"/>
<dbReference type="InterPro" id="IPR052585">
    <property type="entry name" value="Lipid_raft_assoc_Zn_ADH"/>
</dbReference>
<dbReference type="InterPro" id="IPR036291">
    <property type="entry name" value="NAD(P)-bd_dom_sf"/>
</dbReference>
<keyword evidence="3" id="KW-1185">Reference proteome</keyword>
<dbReference type="EMBL" id="JAQIZZ010000007">
    <property type="protein sequence ID" value="KAJ5532665.1"/>
    <property type="molecule type" value="Genomic_DNA"/>
</dbReference>